<feature type="transmembrane region" description="Helical" evidence="1">
    <location>
        <begin position="76"/>
        <end position="95"/>
    </location>
</feature>
<dbReference type="AlphaFoldDB" id="A0A2T3MVA3"/>
<proteinExistence type="predicted"/>
<protein>
    <submittedName>
        <fullName evidence="2">Uncharacterized protein</fullName>
    </submittedName>
</protein>
<evidence type="ECO:0000313" key="3">
    <source>
        <dbReference type="Proteomes" id="UP000240904"/>
    </source>
</evidence>
<dbReference type="OrthoDB" id="5916832at2"/>
<keyword evidence="1" id="KW-0812">Transmembrane</keyword>
<sequence>MFKDKFCKWPKLLRSLIFISLLPPFVTMLFVYNQLAPLHLLYDILTLIGAFNLLMLFWGLILKIRAKKYWYRNYHIGKTMLLALIPVVACGYLLATERPDPRVAQQVEIQSVEITTN</sequence>
<comment type="caution">
    <text evidence="2">The sequence shown here is derived from an EMBL/GenBank/DDBJ whole genome shotgun (WGS) entry which is preliminary data.</text>
</comment>
<dbReference type="EMBL" id="PYMC01000013">
    <property type="protein sequence ID" value="PSW03803.1"/>
    <property type="molecule type" value="Genomic_DNA"/>
</dbReference>
<keyword evidence="1" id="KW-1133">Transmembrane helix</keyword>
<keyword evidence="1" id="KW-0472">Membrane</keyword>
<feature type="transmembrane region" description="Helical" evidence="1">
    <location>
        <begin position="12"/>
        <end position="32"/>
    </location>
</feature>
<keyword evidence="3" id="KW-1185">Reference proteome</keyword>
<organism evidence="2 3">
    <name type="scientific">Photobacterium lipolyticum</name>
    <dbReference type="NCBI Taxonomy" id="266810"/>
    <lineage>
        <taxon>Bacteria</taxon>
        <taxon>Pseudomonadati</taxon>
        <taxon>Pseudomonadota</taxon>
        <taxon>Gammaproteobacteria</taxon>
        <taxon>Vibrionales</taxon>
        <taxon>Vibrionaceae</taxon>
        <taxon>Photobacterium</taxon>
    </lineage>
</organism>
<evidence type="ECO:0000256" key="1">
    <source>
        <dbReference type="SAM" id="Phobius"/>
    </source>
</evidence>
<accession>A0A2T3MVA3</accession>
<evidence type="ECO:0000313" key="2">
    <source>
        <dbReference type="EMBL" id="PSW03803.1"/>
    </source>
</evidence>
<feature type="transmembrane region" description="Helical" evidence="1">
    <location>
        <begin position="44"/>
        <end position="64"/>
    </location>
</feature>
<reference evidence="2 3" key="1">
    <citation type="submission" date="2018-03" db="EMBL/GenBank/DDBJ databases">
        <title>Whole genome sequencing of Histamine producing bacteria.</title>
        <authorList>
            <person name="Butler K."/>
        </authorList>
    </citation>
    <scope>NUCLEOTIDE SEQUENCE [LARGE SCALE GENOMIC DNA]</scope>
    <source>
        <strain evidence="2 3">DSM 16190</strain>
    </source>
</reference>
<gene>
    <name evidence="2" type="ORF">C9I89_16570</name>
</gene>
<dbReference type="Proteomes" id="UP000240904">
    <property type="component" value="Unassembled WGS sequence"/>
</dbReference>
<name>A0A2T3MVA3_9GAMM</name>